<dbReference type="Proteomes" id="UP000054018">
    <property type="component" value="Unassembled WGS sequence"/>
</dbReference>
<name>A0A0C9XSY2_9AGAM</name>
<evidence type="ECO:0000313" key="1">
    <source>
        <dbReference type="EMBL" id="KIK15420.1"/>
    </source>
</evidence>
<proteinExistence type="predicted"/>
<keyword evidence="2" id="KW-1185">Reference proteome</keyword>
<reference evidence="1 2" key="1">
    <citation type="submission" date="2014-04" db="EMBL/GenBank/DDBJ databases">
        <authorList>
            <consortium name="DOE Joint Genome Institute"/>
            <person name="Kuo A."/>
            <person name="Kohler A."/>
            <person name="Costa M.D."/>
            <person name="Nagy L.G."/>
            <person name="Floudas D."/>
            <person name="Copeland A."/>
            <person name="Barry K.W."/>
            <person name="Cichocki N."/>
            <person name="Veneault-Fourrey C."/>
            <person name="LaButti K."/>
            <person name="Lindquist E.A."/>
            <person name="Lipzen A."/>
            <person name="Lundell T."/>
            <person name="Morin E."/>
            <person name="Murat C."/>
            <person name="Sun H."/>
            <person name="Tunlid A."/>
            <person name="Henrissat B."/>
            <person name="Grigoriev I.V."/>
            <person name="Hibbett D.S."/>
            <person name="Martin F."/>
            <person name="Nordberg H.P."/>
            <person name="Cantor M.N."/>
            <person name="Hua S.X."/>
        </authorList>
    </citation>
    <scope>NUCLEOTIDE SEQUENCE [LARGE SCALE GENOMIC DNA]</scope>
    <source>
        <strain evidence="1 2">441</strain>
    </source>
</reference>
<reference evidence="2" key="2">
    <citation type="submission" date="2015-01" db="EMBL/GenBank/DDBJ databases">
        <title>Evolutionary Origins and Diversification of the Mycorrhizal Mutualists.</title>
        <authorList>
            <consortium name="DOE Joint Genome Institute"/>
            <consortium name="Mycorrhizal Genomics Consortium"/>
            <person name="Kohler A."/>
            <person name="Kuo A."/>
            <person name="Nagy L.G."/>
            <person name="Floudas D."/>
            <person name="Copeland A."/>
            <person name="Barry K.W."/>
            <person name="Cichocki N."/>
            <person name="Veneault-Fourrey C."/>
            <person name="LaButti K."/>
            <person name="Lindquist E.A."/>
            <person name="Lipzen A."/>
            <person name="Lundell T."/>
            <person name="Morin E."/>
            <person name="Murat C."/>
            <person name="Riley R."/>
            <person name="Ohm R."/>
            <person name="Sun H."/>
            <person name="Tunlid A."/>
            <person name="Henrissat B."/>
            <person name="Grigoriev I.V."/>
            <person name="Hibbett D.S."/>
            <person name="Martin F."/>
        </authorList>
    </citation>
    <scope>NUCLEOTIDE SEQUENCE [LARGE SCALE GENOMIC DNA]</scope>
    <source>
        <strain evidence="2">441</strain>
    </source>
</reference>
<accession>A0A0C9XSY2</accession>
<dbReference type="InterPro" id="IPR036476">
    <property type="entry name" value="Talin_cent_sf"/>
</dbReference>
<dbReference type="SUPFAM" id="SSF109880">
    <property type="entry name" value="A middle domain of Talin 1"/>
    <property type="match status" value="1"/>
</dbReference>
<organism evidence="1 2">
    <name type="scientific">Pisolithus microcarpus 441</name>
    <dbReference type="NCBI Taxonomy" id="765257"/>
    <lineage>
        <taxon>Eukaryota</taxon>
        <taxon>Fungi</taxon>
        <taxon>Dikarya</taxon>
        <taxon>Basidiomycota</taxon>
        <taxon>Agaricomycotina</taxon>
        <taxon>Agaricomycetes</taxon>
        <taxon>Agaricomycetidae</taxon>
        <taxon>Boletales</taxon>
        <taxon>Sclerodermatineae</taxon>
        <taxon>Pisolithaceae</taxon>
        <taxon>Pisolithus</taxon>
    </lineage>
</organism>
<sequence length="208" mass="22954">MFDKKRGRVIPTRSRIPWRRDKSARTQHVDSIAAGLSVSAPVLNLNAFQDPPARGQQISTGVSSLGTSQVLSFAMLSDAAQSTLPVVQAGVAVIPVVGSQLAAVSGGILTIAQLMDRRTQNSEGLDNLARRLCTLACRIANALLPTTQNPFEEDNRRRFLNVLNEVAVKLREMRMCKLWSVRLSRDIAACDQIMDRAFWEYTVTSHLH</sequence>
<gene>
    <name evidence="1" type="ORF">PISMIDRAFT_16548</name>
</gene>
<evidence type="ECO:0000313" key="2">
    <source>
        <dbReference type="Proteomes" id="UP000054018"/>
    </source>
</evidence>
<protein>
    <submittedName>
        <fullName evidence="1">Uncharacterized protein</fullName>
    </submittedName>
</protein>
<dbReference type="HOGENOM" id="CLU_1566656_0_0_1"/>
<dbReference type="EMBL" id="KN833892">
    <property type="protein sequence ID" value="KIK15420.1"/>
    <property type="molecule type" value="Genomic_DNA"/>
</dbReference>
<dbReference type="AlphaFoldDB" id="A0A0C9XSY2"/>